<reference evidence="3 4" key="1">
    <citation type="submission" date="2020-02" db="EMBL/GenBank/DDBJ databases">
        <title>A chromosome-scale genome assembly of the black bullhead catfish (Ameiurus melas).</title>
        <authorList>
            <person name="Wen M."/>
            <person name="Zham M."/>
            <person name="Cabau C."/>
            <person name="Klopp C."/>
            <person name="Donnadieu C."/>
            <person name="Roques C."/>
            <person name="Bouchez O."/>
            <person name="Lampietro C."/>
            <person name="Jouanno E."/>
            <person name="Herpin A."/>
            <person name="Louis A."/>
            <person name="Berthelot C."/>
            <person name="Parey E."/>
            <person name="Roest-Crollius H."/>
            <person name="Braasch I."/>
            <person name="Postlethwait J."/>
            <person name="Robinson-Rechavi M."/>
            <person name="Echchiki A."/>
            <person name="Begum T."/>
            <person name="Montfort J."/>
            <person name="Schartl M."/>
            <person name="Bobe J."/>
            <person name="Guiguen Y."/>
        </authorList>
    </citation>
    <scope>NUCLEOTIDE SEQUENCE [LARGE SCALE GENOMIC DNA]</scope>
    <source>
        <strain evidence="3">M_S1</strain>
        <tissue evidence="3">Blood</tissue>
    </source>
</reference>
<dbReference type="Gene3D" id="3.40.50.720">
    <property type="entry name" value="NAD(P)-binding Rossmann-like Domain"/>
    <property type="match status" value="1"/>
</dbReference>
<sequence length="494" mass="54975">MGSRRGPRHDCSSLNKVTSHEYRNDDVSVFPASRAQLFSRDHEWHAFEWRTVAIREELLRRPEHLSPVGLKWNSASSRGEMSDSIKNVAIFGSTGMTGLATVPIAVAAGYNVTVLVRDPSRLPADHKASRVVVGDVLNKEDVKKTLEGQDAVIIILGTRNDLSPTTMMSDGTLNILEAMKARGICKVIACMSAFLLWDRAKVPPRLIPVTEDHDRMYILLKESGLDYVAVMPPHIADDKPLTEKYTVTENTLKGRVISKHDLGHFFVKCLSTSETRATLRCIMVARGLKRKLRDDVRDPGWENQLQSVLSISIDKYQRDQALVKPSLLRSVLITNTLRQARTHMDAVSGRNPMKIIQAQHPATCFRQEPGTPSGFEDMDDDVVEDLSLSTTITTILKNLDTALDGTSGSSAPQRSPLASVENFTGDRTFKRSPNKSLSNQLQDNVLDDLLLDFDTSICEVEMTDHTFDLSADEFVKYLPCVPCLGNEIGFLHSM</sequence>
<proteinExistence type="predicted"/>
<feature type="compositionally biased region" description="Polar residues" evidence="1">
    <location>
        <begin position="404"/>
        <end position="413"/>
    </location>
</feature>
<dbReference type="EMBL" id="JAAGNN010000026">
    <property type="protein sequence ID" value="KAF4072061.1"/>
    <property type="molecule type" value="Genomic_DNA"/>
</dbReference>
<dbReference type="Pfam" id="PF06031">
    <property type="entry name" value="SERTA"/>
    <property type="match status" value="1"/>
</dbReference>
<dbReference type="InterPro" id="IPR016040">
    <property type="entry name" value="NAD(P)-bd_dom"/>
</dbReference>
<keyword evidence="4" id="KW-1185">Reference proteome</keyword>
<evidence type="ECO:0000256" key="1">
    <source>
        <dbReference type="SAM" id="MobiDB-lite"/>
    </source>
</evidence>
<accession>A0A7J5ZQ99</accession>
<name>A0A7J5ZQ99_AMEME</name>
<evidence type="ECO:0000259" key="2">
    <source>
        <dbReference type="PROSITE" id="PS51053"/>
    </source>
</evidence>
<dbReference type="PROSITE" id="PS51053">
    <property type="entry name" value="SERTA"/>
    <property type="match status" value="1"/>
</dbReference>
<evidence type="ECO:0000313" key="4">
    <source>
        <dbReference type="Proteomes" id="UP000593565"/>
    </source>
</evidence>
<feature type="domain" description="SERTA" evidence="2">
    <location>
        <begin position="301"/>
        <end position="348"/>
    </location>
</feature>
<dbReference type="InterPro" id="IPR009263">
    <property type="entry name" value="SERTA_dom"/>
</dbReference>
<dbReference type="InterPro" id="IPR036291">
    <property type="entry name" value="NAD(P)-bd_dom_sf"/>
</dbReference>
<dbReference type="InterPro" id="IPR051606">
    <property type="entry name" value="Polyketide_Oxido-like"/>
</dbReference>
<protein>
    <recommendedName>
        <fullName evidence="2">SERTA domain-containing protein</fullName>
    </recommendedName>
</protein>
<organism evidence="3 4">
    <name type="scientific">Ameiurus melas</name>
    <name type="common">Black bullhead</name>
    <name type="synonym">Silurus melas</name>
    <dbReference type="NCBI Taxonomy" id="219545"/>
    <lineage>
        <taxon>Eukaryota</taxon>
        <taxon>Metazoa</taxon>
        <taxon>Chordata</taxon>
        <taxon>Craniata</taxon>
        <taxon>Vertebrata</taxon>
        <taxon>Euteleostomi</taxon>
        <taxon>Actinopterygii</taxon>
        <taxon>Neopterygii</taxon>
        <taxon>Teleostei</taxon>
        <taxon>Ostariophysi</taxon>
        <taxon>Siluriformes</taxon>
        <taxon>Ictaluridae</taxon>
        <taxon>Ameiurus</taxon>
    </lineage>
</organism>
<dbReference type="GO" id="GO:0042602">
    <property type="term" value="F:riboflavin reductase (NADPH) activity"/>
    <property type="evidence" value="ECO:0007669"/>
    <property type="project" value="TreeGrafter"/>
</dbReference>
<comment type="caution">
    <text evidence="3">The sequence shown here is derived from an EMBL/GenBank/DDBJ whole genome shotgun (WGS) entry which is preliminary data.</text>
</comment>
<dbReference type="AlphaFoldDB" id="A0A7J5ZQ99"/>
<evidence type="ECO:0000313" key="3">
    <source>
        <dbReference type="EMBL" id="KAF4072061.1"/>
    </source>
</evidence>
<dbReference type="GO" id="GO:0004074">
    <property type="term" value="F:biliverdin reductase [NAD(P)H] activity"/>
    <property type="evidence" value="ECO:0007669"/>
    <property type="project" value="TreeGrafter"/>
</dbReference>
<dbReference type="Proteomes" id="UP000593565">
    <property type="component" value="Unassembled WGS sequence"/>
</dbReference>
<dbReference type="CDD" id="cd05244">
    <property type="entry name" value="BVR-B_like_SDR_a"/>
    <property type="match status" value="1"/>
</dbReference>
<dbReference type="SUPFAM" id="SSF51735">
    <property type="entry name" value="NAD(P)-binding Rossmann-fold domains"/>
    <property type="match status" value="1"/>
</dbReference>
<gene>
    <name evidence="3" type="ORF">AMELA_G00270020</name>
</gene>
<dbReference type="PANTHER" id="PTHR43355:SF2">
    <property type="entry name" value="FLAVIN REDUCTASE (NADPH)"/>
    <property type="match status" value="1"/>
</dbReference>
<dbReference type="Pfam" id="PF13460">
    <property type="entry name" value="NAD_binding_10"/>
    <property type="match status" value="1"/>
</dbReference>
<feature type="region of interest" description="Disordered" evidence="1">
    <location>
        <begin position="403"/>
        <end position="437"/>
    </location>
</feature>
<dbReference type="PANTHER" id="PTHR43355">
    <property type="entry name" value="FLAVIN REDUCTASE (NADPH)"/>
    <property type="match status" value="1"/>
</dbReference>